<organism evidence="1 2">
    <name type="scientific">Anabarilius grahami</name>
    <name type="common">Kanglang fish</name>
    <name type="synonym">Barilius grahami</name>
    <dbReference type="NCBI Taxonomy" id="495550"/>
    <lineage>
        <taxon>Eukaryota</taxon>
        <taxon>Metazoa</taxon>
        <taxon>Chordata</taxon>
        <taxon>Craniata</taxon>
        <taxon>Vertebrata</taxon>
        <taxon>Euteleostomi</taxon>
        <taxon>Actinopterygii</taxon>
        <taxon>Neopterygii</taxon>
        <taxon>Teleostei</taxon>
        <taxon>Ostariophysi</taxon>
        <taxon>Cypriniformes</taxon>
        <taxon>Xenocyprididae</taxon>
        <taxon>Xenocypridinae</taxon>
        <taxon>Xenocypridinae incertae sedis</taxon>
        <taxon>Anabarilius</taxon>
    </lineage>
</organism>
<comment type="caution">
    <text evidence="1">The sequence shown here is derived from an EMBL/GenBank/DDBJ whole genome shotgun (WGS) entry which is preliminary data.</text>
</comment>
<keyword evidence="2" id="KW-1185">Reference proteome</keyword>
<gene>
    <name evidence="1" type="ORF">DPX16_22142</name>
</gene>
<dbReference type="AlphaFoldDB" id="A0A3N0XNK7"/>
<sequence length="120" mass="13513">MGSELGLSWPYLLRDQGPTRDMFLIKTVWLQGPELSLRQCTITFRDENSGHAGGTREEEKAKGPLGLRKAAFQQLSDPPLNGWRGRGRDVKSIVRCTKQSYMVVSAGTPLSYFILQKEKQ</sequence>
<evidence type="ECO:0000313" key="2">
    <source>
        <dbReference type="Proteomes" id="UP000281406"/>
    </source>
</evidence>
<dbReference type="EMBL" id="RJVU01067793">
    <property type="protein sequence ID" value="ROI81907.1"/>
    <property type="molecule type" value="Genomic_DNA"/>
</dbReference>
<protein>
    <submittedName>
        <fullName evidence="1">Uncharacterized protein</fullName>
    </submittedName>
</protein>
<accession>A0A3N0XNK7</accession>
<proteinExistence type="predicted"/>
<evidence type="ECO:0000313" key="1">
    <source>
        <dbReference type="EMBL" id="ROI81907.1"/>
    </source>
</evidence>
<name>A0A3N0XNK7_ANAGA</name>
<reference evidence="1 2" key="1">
    <citation type="submission" date="2018-10" db="EMBL/GenBank/DDBJ databases">
        <title>Genome assembly for a Yunnan-Guizhou Plateau 3E fish, Anabarilius grahami (Regan), and its evolutionary and genetic applications.</title>
        <authorList>
            <person name="Jiang W."/>
        </authorList>
    </citation>
    <scope>NUCLEOTIDE SEQUENCE [LARGE SCALE GENOMIC DNA]</scope>
    <source>
        <strain evidence="1">AG-KIZ</strain>
        <tissue evidence="1">Muscle</tissue>
    </source>
</reference>
<dbReference type="Proteomes" id="UP000281406">
    <property type="component" value="Unassembled WGS sequence"/>
</dbReference>